<dbReference type="PANTHER" id="PTHR47785">
    <property type="entry name" value="ZN(II)2CYS6 TRANSCRIPTION FACTOR (EUROFUNG)-RELATED-RELATED"/>
    <property type="match status" value="1"/>
</dbReference>
<dbReference type="PANTHER" id="PTHR47785:SF4">
    <property type="entry name" value="ZN(II)2CYS6 TRANSCRIPTION FACTOR (EUROFUNG)"/>
    <property type="match status" value="1"/>
</dbReference>
<dbReference type="Proteomes" id="UP000091918">
    <property type="component" value="Unassembled WGS sequence"/>
</dbReference>
<dbReference type="STRING" id="1658172.A0A1B7NML1"/>
<evidence type="ECO:0008006" key="4">
    <source>
        <dbReference type="Google" id="ProtNLM"/>
    </source>
</evidence>
<keyword evidence="3" id="KW-1185">Reference proteome</keyword>
<dbReference type="OrthoDB" id="5244761at2759"/>
<organism evidence="2 3">
    <name type="scientific">Emergomyces africanus</name>
    <dbReference type="NCBI Taxonomy" id="1955775"/>
    <lineage>
        <taxon>Eukaryota</taxon>
        <taxon>Fungi</taxon>
        <taxon>Dikarya</taxon>
        <taxon>Ascomycota</taxon>
        <taxon>Pezizomycotina</taxon>
        <taxon>Eurotiomycetes</taxon>
        <taxon>Eurotiomycetidae</taxon>
        <taxon>Onygenales</taxon>
        <taxon>Ajellomycetaceae</taxon>
        <taxon>Emergomyces</taxon>
    </lineage>
</organism>
<reference evidence="2 3" key="1">
    <citation type="submission" date="2015-07" db="EMBL/GenBank/DDBJ databases">
        <title>Emmonsia species relationships and genome sequence.</title>
        <authorList>
            <person name="Cuomo C.A."/>
            <person name="Schwartz I.S."/>
            <person name="Kenyon C."/>
            <person name="de Hoog G.S."/>
            <person name="Govender N.P."/>
            <person name="Botha A."/>
            <person name="Moreno L."/>
            <person name="de Vries M."/>
            <person name="Munoz J.F."/>
            <person name="Stielow J.B."/>
        </authorList>
    </citation>
    <scope>NUCLEOTIDE SEQUENCE [LARGE SCALE GENOMIC DNA]</scope>
    <source>
        <strain evidence="2 3">CBS 136260</strain>
    </source>
</reference>
<protein>
    <recommendedName>
        <fullName evidence="4">Transcription factor domain-containing protein</fullName>
    </recommendedName>
</protein>
<name>A0A1B7NML1_9EURO</name>
<evidence type="ECO:0000256" key="1">
    <source>
        <dbReference type="SAM" id="MobiDB-lite"/>
    </source>
</evidence>
<comment type="caution">
    <text evidence="2">The sequence shown here is derived from an EMBL/GenBank/DDBJ whole genome shotgun (WGS) entry which is preliminary data.</text>
</comment>
<feature type="compositionally biased region" description="Low complexity" evidence="1">
    <location>
        <begin position="57"/>
        <end position="89"/>
    </location>
</feature>
<gene>
    <name evidence="2" type="ORF">ACJ72_07643</name>
</gene>
<sequence>MENRITGQYAMGGIRPPSDNIIIARMRGKYYGARYIIHRPLLHHALHPIYKLNPGGNTSVASPSPSTVSSSQSQTSQASQASPPSANPSHLSHNMERFTNDMGPPGRPTLFLDSNLPQQPSIKSLDPKILKACQACIDAAVQSTIAFDGVPGRPVVTNIFGTAHAQFGNMLVLSATYMSHLSQLVDRDTLRALLDRTIKFLLQSRHISPSLSKDAEILTLIRRQIFDSPNTSFSSTANGT</sequence>
<feature type="region of interest" description="Disordered" evidence="1">
    <location>
        <begin position="57"/>
        <end position="115"/>
    </location>
</feature>
<dbReference type="EMBL" id="LGUA01001792">
    <property type="protein sequence ID" value="OAX78053.1"/>
    <property type="molecule type" value="Genomic_DNA"/>
</dbReference>
<accession>A0A1B7NML1</accession>
<evidence type="ECO:0000313" key="3">
    <source>
        <dbReference type="Proteomes" id="UP000091918"/>
    </source>
</evidence>
<dbReference type="AlphaFoldDB" id="A0A1B7NML1"/>
<dbReference type="InterPro" id="IPR053181">
    <property type="entry name" value="EcdB-like_regulator"/>
</dbReference>
<evidence type="ECO:0000313" key="2">
    <source>
        <dbReference type="EMBL" id="OAX78053.1"/>
    </source>
</evidence>
<proteinExistence type="predicted"/>